<keyword evidence="3" id="KW-1185">Reference proteome</keyword>
<dbReference type="Proteomes" id="UP000184314">
    <property type="component" value="Unassembled WGS sequence"/>
</dbReference>
<feature type="chain" id="PRO_5012093335" description="YD repeat-containing protein" evidence="1">
    <location>
        <begin position="21"/>
        <end position="347"/>
    </location>
</feature>
<dbReference type="EMBL" id="FQZX01000001">
    <property type="protein sequence ID" value="SHJ42586.1"/>
    <property type="molecule type" value="Genomic_DNA"/>
</dbReference>
<protein>
    <recommendedName>
        <fullName evidence="4">YD repeat-containing protein</fullName>
    </recommendedName>
</protein>
<accession>A0A1M6J7B6</accession>
<dbReference type="OrthoDB" id="1046747at2"/>
<reference evidence="3" key="1">
    <citation type="submission" date="2016-11" db="EMBL/GenBank/DDBJ databases">
        <authorList>
            <person name="Varghese N."/>
            <person name="Submissions S."/>
        </authorList>
    </citation>
    <scope>NUCLEOTIDE SEQUENCE [LARGE SCALE GENOMIC DNA]</scope>
    <source>
        <strain evidence="3">DSM 16478</strain>
    </source>
</reference>
<gene>
    <name evidence="2" type="ORF">SAMN04488007_0295</name>
</gene>
<evidence type="ECO:0000256" key="1">
    <source>
        <dbReference type="SAM" id="SignalP"/>
    </source>
</evidence>
<evidence type="ECO:0000313" key="3">
    <source>
        <dbReference type="Proteomes" id="UP000184314"/>
    </source>
</evidence>
<dbReference type="AlphaFoldDB" id="A0A1M6J7B6"/>
<dbReference type="RefSeq" id="WP_073240592.1">
    <property type="nucleotide sequence ID" value="NZ_FQZX01000001.1"/>
</dbReference>
<proteinExistence type="predicted"/>
<sequence length="347" mass="41541">MTFKILAFSTFLLLSSNIFGQLKFDTDILDLNKKGNISRIELKSYNYNRGAKKQELKKTEVFTFNSKGFRVLYFSNDYLSQKDSIVYDNSNNIKEIYLFNKDGSKKERIHAFYDSQNKLNSVKYYLYNTIKKEPINYNNLHFLNETPSKNGTIQKYKFDDGIEQEFHFNKEGLMTKKTRGNITDSNYQKLEYEYSEKYDNKIKSNKYRKKYEHLLVQQFQNNCILLNSLYQDIFDASSHITQREITTIKTFQKNDTLINIDYFEYDSSGNKSKSIVDYIAADIKYSVEYKYNDKNNLIEESYIRKNGTKTYQYEYAYDSNNNWIEKTSYRKHLKRYADITKRIIVYK</sequence>
<evidence type="ECO:0008006" key="4">
    <source>
        <dbReference type="Google" id="ProtNLM"/>
    </source>
</evidence>
<keyword evidence="1" id="KW-0732">Signal</keyword>
<name>A0A1M6J7B6_9FLAO</name>
<evidence type="ECO:0000313" key="2">
    <source>
        <dbReference type="EMBL" id="SHJ42586.1"/>
    </source>
</evidence>
<organism evidence="2 3">
    <name type="scientific">Maribacter aquivivus</name>
    <dbReference type="NCBI Taxonomy" id="228958"/>
    <lineage>
        <taxon>Bacteria</taxon>
        <taxon>Pseudomonadati</taxon>
        <taxon>Bacteroidota</taxon>
        <taxon>Flavobacteriia</taxon>
        <taxon>Flavobacteriales</taxon>
        <taxon>Flavobacteriaceae</taxon>
        <taxon>Maribacter</taxon>
    </lineage>
</organism>
<feature type="signal peptide" evidence="1">
    <location>
        <begin position="1"/>
        <end position="20"/>
    </location>
</feature>